<dbReference type="EMBL" id="HE796683">
    <property type="protein sequence ID" value="CCG98427.1"/>
    <property type="molecule type" value="Genomic_DNA"/>
</dbReference>
<feature type="binding site" evidence="16">
    <location>
        <position position="145"/>
    </location>
    <ligand>
        <name>ATP</name>
        <dbReference type="ChEBI" id="CHEBI:30616"/>
    </ligand>
</feature>
<evidence type="ECO:0000256" key="12">
    <source>
        <dbReference type="ARBA" id="ARBA00022958"/>
    </source>
</evidence>
<evidence type="ECO:0000256" key="8">
    <source>
        <dbReference type="ARBA" id="ARBA00022679"/>
    </source>
</evidence>
<comment type="subcellular location">
    <subcellularLocation>
        <location evidence="3 16">Cytoplasm</location>
    </subcellularLocation>
</comment>
<reference evidence="17 18" key="1">
    <citation type="journal article" date="2012" name="J. Bacteriol.">
        <title>Genome Sequence of Fibrella aestuarina BUZ 2T, a Filamentous Marine Bacterium.</title>
        <authorList>
            <person name="Filippini M."/>
            <person name="Qi W."/>
            <person name="Blom J."/>
            <person name="Goesmann A."/>
            <person name="Smits T.H."/>
            <person name="Bagheri H.C."/>
        </authorList>
    </citation>
    <scope>NUCLEOTIDE SEQUENCE [LARGE SCALE GENOMIC DNA]</scope>
    <source>
        <strain evidence="18">BUZ 2T</strain>
    </source>
</reference>
<dbReference type="Gene3D" id="3.30.420.40">
    <property type="match status" value="2"/>
</dbReference>
<dbReference type="SUPFAM" id="SSF53067">
    <property type="entry name" value="Actin-like ATPase domain"/>
    <property type="match status" value="2"/>
</dbReference>
<evidence type="ECO:0000256" key="13">
    <source>
        <dbReference type="ARBA" id="ARBA00022993"/>
    </source>
</evidence>
<dbReference type="KEGG" id="fae:FAES_0415"/>
<dbReference type="Proteomes" id="UP000011058">
    <property type="component" value="Chromosome"/>
</dbReference>
<dbReference type="CDD" id="cd24015">
    <property type="entry name" value="ASKHA_NBD_PanK-III"/>
    <property type="match status" value="1"/>
</dbReference>
<keyword evidence="13 16" id="KW-0173">Coenzyme A biosynthesis</keyword>
<proteinExistence type="inferred from homology"/>
<dbReference type="HAMAP" id="MF_01274">
    <property type="entry name" value="Pantothen_kinase_3"/>
    <property type="match status" value="1"/>
</dbReference>
<dbReference type="InterPro" id="IPR004619">
    <property type="entry name" value="Type_III_PanK"/>
</dbReference>
<evidence type="ECO:0000256" key="10">
    <source>
        <dbReference type="ARBA" id="ARBA00022777"/>
    </source>
</evidence>
<evidence type="ECO:0000256" key="14">
    <source>
        <dbReference type="ARBA" id="ARBA00038036"/>
    </source>
</evidence>
<evidence type="ECO:0000256" key="5">
    <source>
        <dbReference type="ARBA" id="ARBA00011738"/>
    </source>
</evidence>
<evidence type="ECO:0000313" key="18">
    <source>
        <dbReference type="Proteomes" id="UP000011058"/>
    </source>
</evidence>
<feature type="binding site" evidence="16">
    <location>
        <position position="197"/>
    </location>
    <ligand>
        <name>substrate</name>
    </ligand>
</feature>
<dbReference type="GO" id="GO:0046872">
    <property type="term" value="F:metal ion binding"/>
    <property type="evidence" value="ECO:0007669"/>
    <property type="project" value="UniProtKB-KW"/>
</dbReference>
<dbReference type="NCBIfam" id="TIGR00671">
    <property type="entry name" value="baf"/>
    <property type="match status" value="1"/>
</dbReference>
<evidence type="ECO:0000256" key="4">
    <source>
        <dbReference type="ARBA" id="ARBA00005225"/>
    </source>
</evidence>
<comment type="cofactor">
    <cofactor evidence="2">
        <name>K(+)</name>
        <dbReference type="ChEBI" id="CHEBI:29103"/>
    </cofactor>
</comment>
<comment type="catalytic activity">
    <reaction evidence="1 16">
        <text>(R)-pantothenate + ATP = (R)-4'-phosphopantothenate + ADP + H(+)</text>
        <dbReference type="Rhea" id="RHEA:16373"/>
        <dbReference type="ChEBI" id="CHEBI:10986"/>
        <dbReference type="ChEBI" id="CHEBI:15378"/>
        <dbReference type="ChEBI" id="CHEBI:29032"/>
        <dbReference type="ChEBI" id="CHEBI:30616"/>
        <dbReference type="ChEBI" id="CHEBI:456216"/>
        <dbReference type="EC" id="2.7.1.33"/>
    </reaction>
</comment>
<keyword evidence="18" id="KW-1185">Reference proteome</keyword>
<dbReference type="UniPathway" id="UPA00241">
    <property type="reaction ID" value="UER00352"/>
</dbReference>
<gene>
    <name evidence="16" type="primary">coaX</name>
    <name evidence="17" type="ORF">FAES_0415</name>
</gene>
<evidence type="ECO:0000256" key="15">
    <source>
        <dbReference type="ARBA" id="ARBA00040883"/>
    </source>
</evidence>
<dbReference type="EC" id="2.7.1.33" evidence="6 16"/>
<dbReference type="eggNOG" id="COG1521">
    <property type="taxonomic scope" value="Bacteria"/>
</dbReference>
<keyword evidence="12 16" id="KW-0630">Potassium</keyword>
<dbReference type="GO" id="GO:0004594">
    <property type="term" value="F:pantothenate kinase activity"/>
    <property type="evidence" value="ECO:0007669"/>
    <property type="project" value="UniProtKB-UniRule"/>
</dbReference>
<evidence type="ECO:0000256" key="1">
    <source>
        <dbReference type="ARBA" id="ARBA00001206"/>
    </source>
</evidence>
<comment type="similarity">
    <text evidence="14 16">Belongs to the type III pantothenate kinase family.</text>
</comment>
<dbReference type="HOGENOM" id="CLU_066627_1_1_10"/>
<dbReference type="PANTHER" id="PTHR34265">
    <property type="entry name" value="TYPE III PANTOTHENATE KINASE"/>
    <property type="match status" value="1"/>
</dbReference>
<accession>I0K2S4</accession>
<dbReference type="GO" id="GO:0015937">
    <property type="term" value="P:coenzyme A biosynthetic process"/>
    <property type="evidence" value="ECO:0007669"/>
    <property type="project" value="UniProtKB-UniRule"/>
</dbReference>
<dbReference type="STRING" id="1166018.FAES_0415"/>
<comment type="function">
    <text evidence="16">Catalyzes the phosphorylation of pantothenate (Pan), the first step in CoA biosynthesis.</text>
</comment>
<keyword evidence="7 16" id="KW-0963">Cytoplasm</keyword>
<dbReference type="AlphaFoldDB" id="I0K2S4"/>
<feature type="binding site" evidence="16">
    <location>
        <begin position="120"/>
        <end position="123"/>
    </location>
    <ligand>
        <name>substrate</name>
    </ligand>
</feature>
<evidence type="ECO:0000256" key="9">
    <source>
        <dbReference type="ARBA" id="ARBA00022741"/>
    </source>
</evidence>
<feature type="binding site" evidence="16">
    <location>
        <position position="142"/>
    </location>
    <ligand>
        <name>K(+)</name>
        <dbReference type="ChEBI" id="CHEBI:29103"/>
    </ligand>
</feature>
<name>I0K2S4_9BACT</name>
<keyword evidence="10 16" id="KW-0418">Kinase</keyword>
<feature type="active site" description="Proton acceptor" evidence="16">
    <location>
        <position position="122"/>
    </location>
</feature>
<keyword evidence="16" id="KW-0479">Metal-binding</keyword>
<dbReference type="PANTHER" id="PTHR34265:SF1">
    <property type="entry name" value="TYPE III PANTOTHENATE KINASE"/>
    <property type="match status" value="1"/>
</dbReference>
<dbReference type="PATRIC" id="fig|1166018.3.peg.422"/>
<comment type="pathway">
    <text evidence="4 16">Cofactor biosynthesis; coenzyme A biosynthesis; CoA from (R)-pantothenate: step 1/5.</text>
</comment>
<sequence length="268" mass="28930">MVTLAPSPLSLPILTLTIDIGNSDVVFGIHSNNVWRHIWRTPSHPAQPISFYRTILQVWLQEAKIPIDQVQNPTISSVVPALTSTLCEAMEELLAKEPVVVGPPVYPKLPVKVLRPQEIGSDLVANAVASHMRYRQTCVVVDFGTALTFTTVKADGTIAGIAIAPGLRTAIKSLFANTAQLPEVPIEEPKSVLGQNTMQSIQAGIVIGYEGLVLGMIDHIRRELDTDCIVVATGGLSKAIPSLHPHFVDVIPSLTLDGIRLIGEYARS</sequence>
<organism evidence="17 18">
    <name type="scientific">Fibrella aestuarina BUZ 2</name>
    <dbReference type="NCBI Taxonomy" id="1166018"/>
    <lineage>
        <taxon>Bacteria</taxon>
        <taxon>Pseudomonadati</taxon>
        <taxon>Bacteroidota</taxon>
        <taxon>Cytophagia</taxon>
        <taxon>Cytophagales</taxon>
        <taxon>Spirosomataceae</taxon>
        <taxon>Fibrella</taxon>
    </lineage>
</organism>
<keyword evidence="8 16" id="KW-0808">Transferase</keyword>
<evidence type="ECO:0000256" key="6">
    <source>
        <dbReference type="ARBA" id="ARBA00012102"/>
    </source>
</evidence>
<comment type="caution">
    <text evidence="16">Lacks conserved residue(s) required for the propagation of feature annotation.</text>
</comment>
<keyword evidence="11 16" id="KW-0067">ATP-binding</keyword>
<comment type="subunit">
    <text evidence="5 16">Homodimer.</text>
</comment>
<comment type="cofactor">
    <cofactor evidence="16">
        <name>NH4(+)</name>
        <dbReference type="ChEBI" id="CHEBI:28938"/>
    </cofactor>
    <cofactor evidence="16">
        <name>K(+)</name>
        <dbReference type="ChEBI" id="CHEBI:29103"/>
    </cofactor>
    <text evidence="16">A monovalent cation. Ammonium or potassium.</text>
</comment>
<evidence type="ECO:0000256" key="7">
    <source>
        <dbReference type="ARBA" id="ARBA00022490"/>
    </source>
</evidence>
<evidence type="ECO:0000256" key="2">
    <source>
        <dbReference type="ARBA" id="ARBA00001958"/>
    </source>
</evidence>
<evidence type="ECO:0000256" key="11">
    <source>
        <dbReference type="ARBA" id="ARBA00022840"/>
    </source>
</evidence>
<dbReference type="GO" id="GO:0005524">
    <property type="term" value="F:ATP binding"/>
    <property type="evidence" value="ECO:0007669"/>
    <property type="project" value="UniProtKB-UniRule"/>
</dbReference>
<evidence type="ECO:0000256" key="3">
    <source>
        <dbReference type="ARBA" id="ARBA00004496"/>
    </source>
</evidence>
<protein>
    <recommendedName>
        <fullName evidence="15 16">Type III pantothenate kinase</fullName>
        <ecNumber evidence="6 16">2.7.1.33</ecNumber>
    </recommendedName>
    <alternativeName>
        <fullName evidence="16">PanK-III</fullName>
    </alternativeName>
    <alternativeName>
        <fullName evidence="16">Pantothenic acid kinase</fullName>
    </alternativeName>
</protein>
<dbReference type="Pfam" id="PF03309">
    <property type="entry name" value="Pan_kinase"/>
    <property type="match status" value="1"/>
</dbReference>
<feature type="binding site" evidence="16">
    <location>
        <begin position="19"/>
        <end position="26"/>
    </location>
    <ligand>
        <name>ATP</name>
        <dbReference type="ChEBI" id="CHEBI:30616"/>
    </ligand>
</feature>
<keyword evidence="9 16" id="KW-0547">Nucleotide-binding</keyword>
<evidence type="ECO:0000256" key="16">
    <source>
        <dbReference type="HAMAP-Rule" id="MF_01274"/>
    </source>
</evidence>
<dbReference type="InterPro" id="IPR043129">
    <property type="entry name" value="ATPase_NBD"/>
</dbReference>
<dbReference type="GO" id="GO:0005737">
    <property type="term" value="C:cytoplasm"/>
    <property type="evidence" value="ECO:0007669"/>
    <property type="project" value="UniProtKB-SubCell"/>
</dbReference>
<evidence type="ECO:0000313" key="17">
    <source>
        <dbReference type="EMBL" id="CCG98427.1"/>
    </source>
</evidence>